<comment type="caution">
    <text evidence="2">The sequence shown here is derived from an EMBL/GenBank/DDBJ whole genome shotgun (WGS) entry which is preliminary data.</text>
</comment>
<dbReference type="Proteomes" id="UP000031938">
    <property type="component" value="Unassembled WGS sequence"/>
</dbReference>
<evidence type="ECO:0000256" key="1">
    <source>
        <dbReference type="SAM" id="SignalP"/>
    </source>
</evidence>
<protein>
    <submittedName>
        <fullName evidence="2">Uncharacterized protein</fullName>
    </submittedName>
</protein>
<sequence>MKTFVALLSFLLIFSLVALSVSHANEVGDSRNLTESIDIEELIEEQSKLTEPEYTYEYNGIEFFWKY</sequence>
<accession>A0A0C2VMI1</accession>
<reference evidence="2 3" key="1">
    <citation type="submission" date="2015-01" db="EMBL/GenBank/DDBJ databases">
        <title>Genome sequencing of Jeotgalibacillus soli.</title>
        <authorList>
            <person name="Goh K.M."/>
            <person name="Chan K.-G."/>
            <person name="Yaakop A.S."/>
            <person name="Ee R."/>
            <person name="Gan H.M."/>
            <person name="Chan C.S."/>
        </authorList>
    </citation>
    <scope>NUCLEOTIDE SEQUENCE [LARGE SCALE GENOMIC DNA]</scope>
    <source>
        <strain evidence="2 3">P9</strain>
    </source>
</reference>
<dbReference type="RefSeq" id="WP_041089508.1">
    <property type="nucleotide sequence ID" value="NZ_JXRP01000018.1"/>
</dbReference>
<evidence type="ECO:0000313" key="3">
    <source>
        <dbReference type="Proteomes" id="UP000031938"/>
    </source>
</evidence>
<keyword evidence="1" id="KW-0732">Signal</keyword>
<keyword evidence="3" id="KW-1185">Reference proteome</keyword>
<proteinExistence type="predicted"/>
<feature type="chain" id="PRO_5002157474" evidence="1">
    <location>
        <begin position="25"/>
        <end position="67"/>
    </location>
</feature>
<gene>
    <name evidence="2" type="ORF">KP78_27570</name>
</gene>
<dbReference type="AlphaFoldDB" id="A0A0C2VMI1"/>
<feature type="signal peptide" evidence="1">
    <location>
        <begin position="1"/>
        <end position="24"/>
    </location>
</feature>
<dbReference type="EMBL" id="JXRP01000018">
    <property type="protein sequence ID" value="KIL45213.1"/>
    <property type="molecule type" value="Genomic_DNA"/>
</dbReference>
<name>A0A0C2VMI1_9BACL</name>
<evidence type="ECO:0000313" key="2">
    <source>
        <dbReference type="EMBL" id="KIL45213.1"/>
    </source>
</evidence>
<dbReference type="PATRIC" id="fig|889306.3.peg.2769"/>
<organism evidence="2 3">
    <name type="scientific">Jeotgalibacillus soli</name>
    <dbReference type="NCBI Taxonomy" id="889306"/>
    <lineage>
        <taxon>Bacteria</taxon>
        <taxon>Bacillati</taxon>
        <taxon>Bacillota</taxon>
        <taxon>Bacilli</taxon>
        <taxon>Bacillales</taxon>
        <taxon>Caryophanaceae</taxon>
        <taxon>Jeotgalibacillus</taxon>
    </lineage>
</organism>